<feature type="chain" id="PRO_5013159231" description="Spore coat protein U domain-containing protein" evidence="1">
    <location>
        <begin position="32"/>
        <end position="317"/>
    </location>
</feature>
<dbReference type="Proteomes" id="UP000195766">
    <property type="component" value="Unassembled WGS sequence"/>
</dbReference>
<dbReference type="AlphaFoldDB" id="A0A1R4GPL0"/>
<reference evidence="2 3" key="1">
    <citation type="submission" date="2017-02" db="EMBL/GenBank/DDBJ databases">
        <authorList>
            <person name="Peterson S.W."/>
        </authorList>
    </citation>
    <scope>NUCLEOTIDE SEQUENCE [LARGE SCALE GENOMIC DNA]</scope>
    <source>
        <strain evidence="2 3">3F5N</strain>
    </source>
</reference>
<sequence length="317" mass="33738">MSVLQKRASSAFAGMALIASLAAAGAATAQASRPAAPGCQVRIEPQQARWEIRGYDPYGDDAAFATFDIAWSNDGAAPCEGEVEVTTVGQPFGLRPTTGPSGRWSTLPYSLTDEFSAANLTPVAGRSQARPGGAALALQPGARVLRRYRLEVDVDQLSQDGLFEQPVQFAFRTMDNRISADKLLVLALNVQPSAVMGLRGAFTRTDGGGRIELGELAEGGTNLPLQVWVKSTGGYRVAVSSRNKGRLVLAEDSSWWVPYRLSLGNRPINLGTGGQVESRKGTGLGEDAYDLQLQVGETARRRAGLYSDLIELTVAPI</sequence>
<evidence type="ECO:0000313" key="2">
    <source>
        <dbReference type="EMBL" id="SJM70054.1"/>
    </source>
</evidence>
<accession>A0A1R4GPL0</accession>
<organism evidence="2 3">
    <name type="scientific">Brevundimonas diminuta 3F5N</name>
    <dbReference type="NCBI Taxonomy" id="1255603"/>
    <lineage>
        <taxon>Bacteria</taxon>
        <taxon>Pseudomonadati</taxon>
        <taxon>Pseudomonadota</taxon>
        <taxon>Alphaproteobacteria</taxon>
        <taxon>Caulobacterales</taxon>
        <taxon>Caulobacteraceae</taxon>
        <taxon>Brevundimonas</taxon>
    </lineage>
</organism>
<feature type="signal peptide" evidence="1">
    <location>
        <begin position="1"/>
        <end position="31"/>
    </location>
</feature>
<evidence type="ECO:0000256" key="1">
    <source>
        <dbReference type="SAM" id="SignalP"/>
    </source>
</evidence>
<proteinExistence type="predicted"/>
<gene>
    <name evidence="2" type="ORF">FM111_14575</name>
</gene>
<evidence type="ECO:0008006" key="4">
    <source>
        <dbReference type="Google" id="ProtNLM"/>
    </source>
</evidence>
<dbReference type="OrthoDB" id="7619271at2"/>
<dbReference type="RefSeq" id="WP_087141685.1">
    <property type="nucleotide sequence ID" value="NZ_FUIE01000083.1"/>
</dbReference>
<evidence type="ECO:0000313" key="3">
    <source>
        <dbReference type="Proteomes" id="UP000195766"/>
    </source>
</evidence>
<protein>
    <recommendedName>
        <fullName evidence="4">Spore coat protein U domain-containing protein</fullName>
    </recommendedName>
</protein>
<keyword evidence="1" id="KW-0732">Signal</keyword>
<dbReference type="EMBL" id="FUIE01000083">
    <property type="protein sequence ID" value="SJM70054.1"/>
    <property type="molecule type" value="Genomic_DNA"/>
</dbReference>
<name>A0A1R4GPL0_BREDI</name>